<evidence type="ECO:0000256" key="2">
    <source>
        <dbReference type="ARBA" id="ARBA00023125"/>
    </source>
</evidence>
<evidence type="ECO:0000256" key="3">
    <source>
        <dbReference type="ARBA" id="ARBA00023163"/>
    </source>
</evidence>
<dbReference type="InterPro" id="IPR009057">
    <property type="entry name" value="Homeodomain-like_sf"/>
</dbReference>
<evidence type="ECO:0000259" key="4">
    <source>
        <dbReference type="PROSITE" id="PS01124"/>
    </source>
</evidence>
<keyword evidence="6" id="KW-1185">Reference proteome</keyword>
<dbReference type="SMART" id="SM00342">
    <property type="entry name" value="HTH_ARAC"/>
    <property type="match status" value="1"/>
</dbReference>
<dbReference type="EMBL" id="STGV01000002">
    <property type="protein sequence ID" value="THV23757.1"/>
    <property type="molecule type" value="Genomic_DNA"/>
</dbReference>
<dbReference type="OrthoDB" id="110167at2"/>
<dbReference type="PANTHER" id="PTHR46796:SF14">
    <property type="entry name" value="TRANSCRIPTIONAL REGULATORY PROTEIN"/>
    <property type="match status" value="1"/>
</dbReference>
<sequence>MTYLHSMQTKIEGIRAVAPPRWRSLDGVVGVHWDAEAHAGASGYYISPDPRIMLFFNTVSDQVRAAHRQEDMGRNDRGLAKILFIPAGVPLWTRFTQRHRFSHLDLHLHQDRLMRYLTPTVGASQARATLKKPIELQESEPLTRLADLVTGELSGNGRNSAFAESLVGSIVIGLLEPEASASEARPAAGRLTQAQLNRLSAHFALTGEHRLTVAEMAEVVGLSESWFATVFRETTGKTPLQWQLQRRIEAAQALLGDASLTIADIAAQLGFSDQAHLTKVFRQVVGETPAAWRRSREDG</sequence>
<dbReference type="RefSeq" id="WP_136597854.1">
    <property type="nucleotide sequence ID" value="NZ_STGV01000002.1"/>
</dbReference>
<evidence type="ECO:0000313" key="5">
    <source>
        <dbReference type="EMBL" id="THV23757.1"/>
    </source>
</evidence>
<dbReference type="AlphaFoldDB" id="A0A4S8P174"/>
<dbReference type="PANTHER" id="PTHR46796">
    <property type="entry name" value="HTH-TYPE TRANSCRIPTIONAL ACTIVATOR RHAS-RELATED"/>
    <property type="match status" value="1"/>
</dbReference>
<evidence type="ECO:0000256" key="1">
    <source>
        <dbReference type="ARBA" id="ARBA00023015"/>
    </source>
</evidence>
<organism evidence="5 6">
    <name type="scientific">Peteryoungia ipomoeae</name>
    <dbReference type="NCBI Taxonomy" id="1210932"/>
    <lineage>
        <taxon>Bacteria</taxon>
        <taxon>Pseudomonadati</taxon>
        <taxon>Pseudomonadota</taxon>
        <taxon>Alphaproteobacteria</taxon>
        <taxon>Hyphomicrobiales</taxon>
        <taxon>Rhizobiaceae</taxon>
        <taxon>Peteryoungia</taxon>
    </lineage>
</organism>
<evidence type="ECO:0000313" key="6">
    <source>
        <dbReference type="Proteomes" id="UP000308828"/>
    </source>
</evidence>
<dbReference type="InterPro" id="IPR050204">
    <property type="entry name" value="AraC_XylS_family_regulators"/>
</dbReference>
<accession>A0A4S8P174</accession>
<keyword evidence="2" id="KW-0238">DNA-binding</keyword>
<dbReference type="Gene3D" id="1.10.10.60">
    <property type="entry name" value="Homeodomain-like"/>
    <property type="match status" value="2"/>
</dbReference>
<name>A0A4S8P174_9HYPH</name>
<dbReference type="Pfam" id="PF12833">
    <property type="entry name" value="HTH_18"/>
    <property type="match status" value="1"/>
</dbReference>
<proteinExistence type="predicted"/>
<dbReference type="GO" id="GO:0003700">
    <property type="term" value="F:DNA-binding transcription factor activity"/>
    <property type="evidence" value="ECO:0007669"/>
    <property type="project" value="InterPro"/>
</dbReference>
<dbReference type="SUPFAM" id="SSF46689">
    <property type="entry name" value="Homeodomain-like"/>
    <property type="match status" value="2"/>
</dbReference>
<dbReference type="InterPro" id="IPR018062">
    <property type="entry name" value="HTH_AraC-typ_CS"/>
</dbReference>
<dbReference type="GO" id="GO:0043565">
    <property type="term" value="F:sequence-specific DNA binding"/>
    <property type="evidence" value="ECO:0007669"/>
    <property type="project" value="InterPro"/>
</dbReference>
<gene>
    <name evidence="5" type="ORF">FAA97_07145</name>
</gene>
<dbReference type="PROSITE" id="PS01124">
    <property type="entry name" value="HTH_ARAC_FAMILY_2"/>
    <property type="match status" value="1"/>
</dbReference>
<dbReference type="Proteomes" id="UP000308828">
    <property type="component" value="Unassembled WGS sequence"/>
</dbReference>
<keyword evidence="1" id="KW-0805">Transcription regulation</keyword>
<feature type="domain" description="HTH araC/xylS-type" evidence="4">
    <location>
        <begin position="197"/>
        <end position="295"/>
    </location>
</feature>
<comment type="caution">
    <text evidence="5">The sequence shown here is derived from an EMBL/GenBank/DDBJ whole genome shotgun (WGS) entry which is preliminary data.</text>
</comment>
<reference evidence="5 6" key="1">
    <citation type="submission" date="2019-04" db="EMBL/GenBank/DDBJ databases">
        <title>Genome sequence of strain shin9-1.</title>
        <authorList>
            <person name="Gao J."/>
            <person name="Sun J."/>
        </authorList>
    </citation>
    <scope>NUCLEOTIDE SEQUENCE [LARGE SCALE GENOMIC DNA]</scope>
    <source>
        <strain evidence="6">shin9-1</strain>
    </source>
</reference>
<protein>
    <submittedName>
        <fullName evidence="5">Helix-turn-helix transcriptional regulator</fullName>
    </submittedName>
</protein>
<dbReference type="PROSITE" id="PS00041">
    <property type="entry name" value="HTH_ARAC_FAMILY_1"/>
    <property type="match status" value="1"/>
</dbReference>
<keyword evidence="3" id="KW-0804">Transcription</keyword>
<dbReference type="InterPro" id="IPR018060">
    <property type="entry name" value="HTH_AraC"/>
</dbReference>